<dbReference type="Gene3D" id="3.80.10.10">
    <property type="entry name" value="Ribonuclease Inhibitor"/>
    <property type="match status" value="1"/>
</dbReference>
<dbReference type="SUPFAM" id="SSF52047">
    <property type="entry name" value="RNI-like"/>
    <property type="match status" value="1"/>
</dbReference>
<protein>
    <recommendedName>
        <fullName evidence="3">F-box domain-containing protein</fullName>
    </recommendedName>
</protein>
<name>A0A5C3KGH8_COPMA</name>
<dbReference type="Proteomes" id="UP000307440">
    <property type="component" value="Unassembled WGS sequence"/>
</dbReference>
<proteinExistence type="predicted"/>
<accession>A0A5C3KGH8</accession>
<dbReference type="InterPro" id="IPR032675">
    <property type="entry name" value="LRR_dom_sf"/>
</dbReference>
<dbReference type="EMBL" id="ML210349">
    <property type="protein sequence ID" value="TFK19289.1"/>
    <property type="molecule type" value="Genomic_DNA"/>
</dbReference>
<sequence length="300" mass="33892">MPTVQCIGWGISAPDRNYPHLSFNFLSILSLVIAPAPVHPRVNVDAALFPYPSLQSLHLSRCHFKAASLILSPILCHLPKLEELIMEDVELTASAWLNQGPASRPRLPTEIFEHKSLKRLVLIGSFSSGTLSDLTFPSLTLIRICRDKKRTIVHQLPSIFVCVQPSFLDDGVLSLEDSWMRDIDIAAVLSGSRYVKRVHVRSPLFLRSLSLTHRGWYLGFLLVNTIVCTDSPKEWTYFEAANGNGNGNDPLRQDLKIYAPWSRDDPELHAEENHYAEVRVESVRSWVLDEMLSYGIKGHR</sequence>
<evidence type="ECO:0008006" key="3">
    <source>
        <dbReference type="Google" id="ProtNLM"/>
    </source>
</evidence>
<dbReference type="AlphaFoldDB" id="A0A5C3KGH8"/>
<organism evidence="1 2">
    <name type="scientific">Coprinopsis marcescibilis</name>
    <name type="common">Agaric fungus</name>
    <name type="synonym">Psathyrella marcescibilis</name>
    <dbReference type="NCBI Taxonomy" id="230819"/>
    <lineage>
        <taxon>Eukaryota</taxon>
        <taxon>Fungi</taxon>
        <taxon>Dikarya</taxon>
        <taxon>Basidiomycota</taxon>
        <taxon>Agaricomycotina</taxon>
        <taxon>Agaricomycetes</taxon>
        <taxon>Agaricomycetidae</taxon>
        <taxon>Agaricales</taxon>
        <taxon>Agaricineae</taxon>
        <taxon>Psathyrellaceae</taxon>
        <taxon>Coprinopsis</taxon>
    </lineage>
</organism>
<evidence type="ECO:0000313" key="1">
    <source>
        <dbReference type="EMBL" id="TFK19289.1"/>
    </source>
</evidence>
<reference evidence="1 2" key="1">
    <citation type="journal article" date="2019" name="Nat. Ecol. Evol.">
        <title>Megaphylogeny resolves global patterns of mushroom evolution.</title>
        <authorList>
            <person name="Varga T."/>
            <person name="Krizsan K."/>
            <person name="Foldi C."/>
            <person name="Dima B."/>
            <person name="Sanchez-Garcia M."/>
            <person name="Sanchez-Ramirez S."/>
            <person name="Szollosi G.J."/>
            <person name="Szarkandi J.G."/>
            <person name="Papp V."/>
            <person name="Albert L."/>
            <person name="Andreopoulos W."/>
            <person name="Angelini C."/>
            <person name="Antonin V."/>
            <person name="Barry K.W."/>
            <person name="Bougher N.L."/>
            <person name="Buchanan P."/>
            <person name="Buyck B."/>
            <person name="Bense V."/>
            <person name="Catcheside P."/>
            <person name="Chovatia M."/>
            <person name="Cooper J."/>
            <person name="Damon W."/>
            <person name="Desjardin D."/>
            <person name="Finy P."/>
            <person name="Geml J."/>
            <person name="Haridas S."/>
            <person name="Hughes K."/>
            <person name="Justo A."/>
            <person name="Karasinski D."/>
            <person name="Kautmanova I."/>
            <person name="Kiss B."/>
            <person name="Kocsube S."/>
            <person name="Kotiranta H."/>
            <person name="LaButti K.M."/>
            <person name="Lechner B.E."/>
            <person name="Liimatainen K."/>
            <person name="Lipzen A."/>
            <person name="Lukacs Z."/>
            <person name="Mihaltcheva S."/>
            <person name="Morgado L.N."/>
            <person name="Niskanen T."/>
            <person name="Noordeloos M.E."/>
            <person name="Ohm R.A."/>
            <person name="Ortiz-Santana B."/>
            <person name="Ovrebo C."/>
            <person name="Racz N."/>
            <person name="Riley R."/>
            <person name="Savchenko A."/>
            <person name="Shiryaev A."/>
            <person name="Soop K."/>
            <person name="Spirin V."/>
            <person name="Szebenyi C."/>
            <person name="Tomsovsky M."/>
            <person name="Tulloss R.E."/>
            <person name="Uehling J."/>
            <person name="Grigoriev I.V."/>
            <person name="Vagvolgyi C."/>
            <person name="Papp T."/>
            <person name="Martin F.M."/>
            <person name="Miettinen O."/>
            <person name="Hibbett D.S."/>
            <person name="Nagy L.G."/>
        </authorList>
    </citation>
    <scope>NUCLEOTIDE SEQUENCE [LARGE SCALE GENOMIC DNA]</scope>
    <source>
        <strain evidence="1 2">CBS 121175</strain>
    </source>
</reference>
<gene>
    <name evidence="1" type="ORF">FA15DRAFT_709132</name>
</gene>
<keyword evidence="2" id="KW-1185">Reference proteome</keyword>
<evidence type="ECO:0000313" key="2">
    <source>
        <dbReference type="Proteomes" id="UP000307440"/>
    </source>
</evidence>